<feature type="region of interest" description="Disordered" evidence="1">
    <location>
        <begin position="26"/>
        <end position="50"/>
    </location>
</feature>
<dbReference type="PROSITE" id="PS51257">
    <property type="entry name" value="PROKAR_LIPOPROTEIN"/>
    <property type="match status" value="1"/>
</dbReference>
<feature type="compositionally biased region" description="Low complexity" evidence="1">
    <location>
        <begin position="26"/>
        <end position="48"/>
    </location>
</feature>
<dbReference type="InterPro" id="IPR006059">
    <property type="entry name" value="SBP"/>
</dbReference>
<gene>
    <name evidence="3" type="ORF">EAV92_21575</name>
</gene>
<dbReference type="PANTHER" id="PTHR43649:SF12">
    <property type="entry name" value="DIACETYLCHITOBIOSE BINDING PROTEIN DASA"/>
    <property type="match status" value="1"/>
</dbReference>
<dbReference type="InterPro" id="IPR050490">
    <property type="entry name" value="Bact_solute-bd_prot1"/>
</dbReference>
<organism evidence="3 4">
    <name type="scientific">Cohnella candidum</name>
    <dbReference type="NCBI Taxonomy" id="2674991"/>
    <lineage>
        <taxon>Bacteria</taxon>
        <taxon>Bacillati</taxon>
        <taxon>Bacillota</taxon>
        <taxon>Bacilli</taxon>
        <taxon>Bacillales</taxon>
        <taxon>Paenibacillaceae</taxon>
        <taxon>Cohnella</taxon>
    </lineage>
</organism>
<dbReference type="EMBL" id="CP033433">
    <property type="protein sequence ID" value="AYQ74913.1"/>
    <property type="molecule type" value="Genomic_DNA"/>
</dbReference>
<dbReference type="PANTHER" id="PTHR43649">
    <property type="entry name" value="ARABINOSE-BINDING PROTEIN-RELATED"/>
    <property type="match status" value="1"/>
</dbReference>
<evidence type="ECO:0000256" key="2">
    <source>
        <dbReference type="SAM" id="SignalP"/>
    </source>
</evidence>
<dbReference type="Gene3D" id="3.40.190.10">
    <property type="entry name" value="Periplasmic binding protein-like II"/>
    <property type="match status" value="2"/>
</dbReference>
<dbReference type="SUPFAM" id="SSF53850">
    <property type="entry name" value="Periplasmic binding protein-like II"/>
    <property type="match status" value="1"/>
</dbReference>
<evidence type="ECO:0000313" key="3">
    <source>
        <dbReference type="EMBL" id="AYQ74913.1"/>
    </source>
</evidence>
<feature type="chain" id="PRO_5038425814" evidence="2">
    <location>
        <begin position="19"/>
        <end position="456"/>
    </location>
</feature>
<reference evidence="3 4" key="1">
    <citation type="submission" date="2018-10" db="EMBL/GenBank/DDBJ databases">
        <title>Genome Sequence of Cohnella sp.</title>
        <authorList>
            <person name="Srinivasan S."/>
            <person name="Kim M.K."/>
        </authorList>
    </citation>
    <scope>NUCLEOTIDE SEQUENCE [LARGE SCALE GENOMIC DNA]</scope>
    <source>
        <strain evidence="3 4">18JY8-7</strain>
    </source>
</reference>
<protein>
    <submittedName>
        <fullName evidence="3">Sugar ABC transporter substrate-binding protein</fullName>
    </submittedName>
</protein>
<evidence type="ECO:0000313" key="4">
    <source>
        <dbReference type="Proteomes" id="UP000269097"/>
    </source>
</evidence>
<keyword evidence="2" id="KW-0732">Signal</keyword>
<keyword evidence="4" id="KW-1185">Reference proteome</keyword>
<dbReference type="Proteomes" id="UP000269097">
    <property type="component" value="Chromosome"/>
</dbReference>
<proteinExistence type="predicted"/>
<evidence type="ECO:0000256" key="1">
    <source>
        <dbReference type="SAM" id="MobiDB-lite"/>
    </source>
</evidence>
<name>A0A3G3K360_9BACL</name>
<feature type="signal peptide" evidence="2">
    <location>
        <begin position="1"/>
        <end position="18"/>
    </location>
</feature>
<dbReference type="AlphaFoldDB" id="A0A3G3K360"/>
<sequence>MRKTLGILLAVMLMVSLAACGGSKSGTASESASPSGSAPASPASSNSGEANLKQFEGTTLNVLMKTGYTAQAITDYQSEFEAATGIKLNVEVVDEPTTRKKFILDSTTKQGAYDVIATEFWYMPEFLKLQSLEPLDDYIANKKSPWLSVDDMPQGLKDTYKGTDGKLYSLPVTASGGVLMYRKDLFDQYGIAKPATTADVLAAAKTLKEKLPADVVPFIGRGESSSASFGSTAGWAWAYGASVLDAGGNVTVNSDAMKQAVGDWVTLMKDYGPKDAAAMGWDTMSEVFRQGKAAMNFDMSGFPSVYDNPQNSQVAGKVDTAIITGPANHAAQWMFGEGLAISANSKNKDAAWLFLQWRTSLEVAEKEAADKIRVDFPLDSVYDSAKYQEATKDQPFAKQIQDVMKSIDTTYWPNVAEFDQLGQALQQEIALAIAGKQDVSAALDKAQASIQKILKK</sequence>
<dbReference type="KEGG" id="coh:EAV92_21575"/>
<dbReference type="RefSeq" id="WP_123042993.1">
    <property type="nucleotide sequence ID" value="NZ_CP033433.1"/>
</dbReference>
<dbReference type="CDD" id="cd13585">
    <property type="entry name" value="PBP2_TMBP_like"/>
    <property type="match status" value="1"/>
</dbReference>
<dbReference type="Pfam" id="PF01547">
    <property type="entry name" value="SBP_bac_1"/>
    <property type="match status" value="1"/>
</dbReference>
<accession>A0A3G3K360</accession>